<feature type="coiled-coil region" evidence="1">
    <location>
        <begin position="36"/>
        <end position="77"/>
    </location>
</feature>
<evidence type="ECO:0000313" key="3">
    <source>
        <dbReference type="Proteomes" id="UP001066276"/>
    </source>
</evidence>
<organism evidence="2 3">
    <name type="scientific">Pleurodeles waltl</name>
    <name type="common">Iberian ribbed newt</name>
    <dbReference type="NCBI Taxonomy" id="8319"/>
    <lineage>
        <taxon>Eukaryota</taxon>
        <taxon>Metazoa</taxon>
        <taxon>Chordata</taxon>
        <taxon>Craniata</taxon>
        <taxon>Vertebrata</taxon>
        <taxon>Euteleostomi</taxon>
        <taxon>Amphibia</taxon>
        <taxon>Batrachia</taxon>
        <taxon>Caudata</taxon>
        <taxon>Salamandroidea</taxon>
        <taxon>Salamandridae</taxon>
        <taxon>Pleurodelinae</taxon>
        <taxon>Pleurodeles</taxon>
    </lineage>
</organism>
<proteinExistence type="predicted"/>
<dbReference type="EMBL" id="JANPWB010000005">
    <property type="protein sequence ID" value="KAJ1187359.1"/>
    <property type="molecule type" value="Genomic_DNA"/>
</dbReference>
<accession>A0AAV7UHA4</accession>
<name>A0AAV7UHA4_PLEWA</name>
<evidence type="ECO:0000256" key="1">
    <source>
        <dbReference type="SAM" id="Coils"/>
    </source>
</evidence>
<sequence length="92" mass="10300">MDDIQVLRNNIEQKIDAVMLDVNLLHVDLCKVIDKVTAAEGQINGLQAVNKQLEKQVQDLTKKQTEMEVKLEDQEGRARCNNIRITGVAEGA</sequence>
<reference evidence="2" key="1">
    <citation type="journal article" date="2022" name="bioRxiv">
        <title>Sequencing and chromosome-scale assembly of the giantPleurodeles waltlgenome.</title>
        <authorList>
            <person name="Brown T."/>
            <person name="Elewa A."/>
            <person name="Iarovenko S."/>
            <person name="Subramanian E."/>
            <person name="Araus A.J."/>
            <person name="Petzold A."/>
            <person name="Susuki M."/>
            <person name="Suzuki K.-i.T."/>
            <person name="Hayashi T."/>
            <person name="Toyoda A."/>
            <person name="Oliveira C."/>
            <person name="Osipova E."/>
            <person name="Leigh N.D."/>
            <person name="Simon A."/>
            <person name="Yun M.H."/>
        </authorList>
    </citation>
    <scope>NUCLEOTIDE SEQUENCE</scope>
    <source>
        <strain evidence="2">20211129_DDA</strain>
        <tissue evidence="2">Liver</tissue>
    </source>
</reference>
<evidence type="ECO:0000313" key="2">
    <source>
        <dbReference type="EMBL" id="KAJ1187359.1"/>
    </source>
</evidence>
<gene>
    <name evidence="2" type="ORF">NDU88_004135</name>
</gene>
<dbReference type="SUPFAM" id="SSF90257">
    <property type="entry name" value="Myosin rod fragments"/>
    <property type="match status" value="1"/>
</dbReference>
<protein>
    <submittedName>
        <fullName evidence="2">Uncharacterized protein</fullName>
    </submittedName>
</protein>
<keyword evidence="1" id="KW-0175">Coiled coil</keyword>
<dbReference type="AlphaFoldDB" id="A0AAV7UHA4"/>
<keyword evidence="3" id="KW-1185">Reference proteome</keyword>
<dbReference type="Proteomes" id="UP001066276">
    <property type="component" value="Chromosome 3_1"/>
</dbReference>
<comment type="caution">
    <text evidence="2">The sequence shown here is derived from an EMBL/GenBank/DDBJ whole genome shotgun (WGS) entry which is preliminary data.</text>
</comment>